<dbReference type="Pfam" id="PF08487">
    <property type="entry name" value="VIT"/>
    <property type="match status" value="1"/>
</dbReference>
<sequence length="847" mass="90310">MKVRHTVLLVLLALAGALLLLHLPVTHAAPPQPPKPSPVHAAGNGALQILGKDGAGVAVIGECPLKHTGVKAEISGFLARVEVTQEFVNDGNDKIEAVYVFPLPQNAAVNDMTMHVGTRLVRGTIKRREEAAAIYDKARRTGHVAALLDQERPNIFTQSVANILPGETVTITLTYIDTLKYEAGSYEFLFPTVVGPRYIPGSVAIGRSGGGRIPDTDKVPDASRITPPVAPQGVRAGHDISIEVALDAGVPITALRSELHQVDVERTGASSATVRLRDEDTIPNKDFVLRYDVAGAKIADALLVHATQPGLQSTSAQAPGGALSTQQTAGYFTFILQPPDRVFDEDATPRELVFVLDTSGSMSGFPIEKAKETMALALGNLRKNDTFNLITFSGDEHILFPEPVPATPTNLALAQKFLASREGAGGTEMMKAIRAALAPTDKLDHLRIAIFMTDGYVGNDMEIIAEVKKHANARVFAFGIGNSVNRFLLDNMAKEGRGEVEYVTLNSDADAAVARLEERVRTPLLTDVSIDWGGLPVTGVSPARPADLFSAKPLILTGRYTQAAHGTITMRGRRAGQPFTREIAVDLPAVEKANRALATLWARRQVDDLMSQDWNGAQQGNMKKELQEAVTQLGLDYRLMTQFTSFVAVEEMVVTDSGVPRTVQVPVEVPQGVDRAMAVGEEKEYDAARTGFSIGSGAAYAPPPSSPVPAINGQQVTQLPALARNPYSLAKTAGNVSGRGARLDRKDEAAAAKLTGELFQILACLEAKHANAGECSTGATSTLHLRIALTDNSPATLAKLKALGFKLTIAPTTATLVYGDLPAAGLKALAQMNEVFFISRAEPLGTK</sequence>
<dbReference type="PANTHER" id="PTHR45737">
    <property type="entry name" value="VON WILLEBRAND FACTOR A DOMAIN-CONTAINING PROTEIN 5A"/>
    <property type="match status" value="1"/>
</dbReference>
<dbReference type="PROSITE" id="PS51468">
    <property type="entry name" value="VIT"/>
    <property type="match status" value="1"/>
</dbReference>
<evidence type="ECO:0000259" key="3">
    <source>
        <dbReference type="PROSITE" id="PS51468"/>
    </source>
</evidence>
<dbReference type="SUPFAM" id="SSF53300">
    <property type="entry name" value="vWA-like"/>
    <property type="match status" value="1"/>
</dbReference>
<dbReference type="PANTHER" id="PTHR45737:SF6">
    <property type="entry name" value="VON WILLEBRAND FACTOR A DOMAIN-CONTAINING PROTEIN 5A"/>
    <property type="match status" value="1"/>
</dbReference>
<dbReference type="PROSITE" id="PS50234">
    <property type="entry name" value="VWFA"/>
    <property type="match status" value="1"/>
</dbReference>
<dbReference type="Pfam" id="PF13768">
    <property type="entry name" value="VWA_3"/>
    <property type="match status" value="1"/>
</dbReference>
<evidence type="ECO:0000256" key="1">
    <source>
        <dbReference type="SAM" id="SignalP"/>
    </source>
</evidence>
<dbReference type="Proteomes" id="UP000779809">
    <property type="component" value="Unassembled WGS sequence"/>
</dbReference>
<dbReference type="InterPro" id="IPR002035">
    <property type="entry name" value="VWF_A"/>
</dbReference>
<evidence type="ECO:0000259" key="2">
    <source>
        <dbReference type="PROSITE" id="PS50234"/>
    </source>
</evidence>
<evidence type="ECO:0000313" key="4">
    <source>
        <dbReference type="EMBL" id="MBI2678279.1"/>
    </source>
</evidence>
<dbReference type="EMBL" id="JACPNR010000006">
    <property type="protein sequence ID" value="MBI2678279.1"/>
    <property type="molecule type" value="Genomic_DNA"/>
</dbReference>
<name>A0A932A9T7_9BACT</name>
<protein>
    <submittedName>
        <fullName evidence="4">VWA domain-containing protein</fullName>
    </submittedName>
</protein>
<keyword evidence="1" id="KW-0732">Signal</keyword>
<feature type="domain" description="VWFA" evidence="2">
    <location>
        <begin position="351"/>
        <end position="528"/>
    </location>
</feature>
<organism evidence="4 5">
    <name type="scientific">Candidatus Korobacter versatilis</name>
    <dbReference type="NCBI Taxonomy" id="658062"/>
    <lineage>
        <taxon>Bacteria</taxon>
        <taxon>Pseudomonadati</taxon>
        <taxon>Acidobacteriota</taxon>
        <taxon>Terriglobia</taxon>
        <taxon>Terriglobales</taxon>
        <taxon>Candidatus Korobacteraceae</taxon>
        <taxon>Candidatus Korobacter</taxon>
    </lineage>
</organism>
<dbReference type="SMART" id="SM00609">
    <property type="entry name" value="VIT"/>
    <property type="match status" value="1"/>
</dbReference>
<dbReference type="InterPro" id="IPR013694">
    <property type="entry name" value="VIT"/>
</dbReference>
<dbReference type="SMART" id="SM00327">
    <property type="entry name" value="VWA"/>
    <property type="match status" value="1"/>
</dbReference>
<accession>A0A932A9T7</accession>
<feature type="signal peptide" evidence="1">
    <location>
        <begin position="1"/>
        <end position="28"/>
    </location>
</feature>
<dbReference type="AlphaFoldDB" id="A0A932A9T7"/>
<dbReference type="Gene3D" id="3.40.50.410">
    <property type="entry name" value="von Willebrand factor, type A domain"/>
    <property type="match status" value="1"/>
</dbReference>
<feature type="domain" description="VIT" evidence="3">
    <location>
        <begin position="49"/>
        <end position="177"/>
    </location>
</feature>
<gene>
    <name evidence="4" type="ORF">HYX28_05820</name>
</gene>
<comment type="caution">
    <text evidence="4">The sequence shown here is derived from an EMBL/GenBank/DDBJ whole genome shotgun (WGS) entry which is preliminary data.</text>
</comment>
<evidence type="ECO:0000313" key="5">
    <source>
        <dbReference type="Proteomes" id="UP000779809"/>
    </source>
</evidence>
<proteinExistence type="predicted"/>
<dbReference type="InterPro" id="IPR036465">
    <property type="entry name" value="vWFA_dom_sf"/>
</dbReference>
<reference evidence="4" key="1">
    <citation type="submission" date="2020-07" db="EMBL/GenBank/DDBJ databases">
        <title>Huge and variable diversity of episymbiotic CPR bacteria and DPANN archaea in groundwater ecosystems.</title>
        <authorList>
            <person name="He C.Y."/>
            <person name="Keren R."/>
            <person name="Whittaker M."/>
            <person name="Farag I.F."/>
            <person name="Doudna J."/>
            <person name="Cate J.H.D."/>
            <person name="Banfield J.F."/>
        </authorList>
    </citation>
    <scope>NUCLEOTIDE SEQUENCE</scope>
    <source>
        <strain evidence="4">NC_groundwater_580_Pr5_B-0.1um_64_19</strain>
    </source>
</reference>
<feature type="chain" id="PRO_5037389089" evidence="1">
    <location>
        <begin position="29"/>
        <end position="847"/>
    </location>
</feature>